<feature type="region of interest" description="Disordered" evidence="3">
    <location>
        <begin position="703"/>
        <end position="729"/>
    </location>
</feature>
<feature type="compositionally biased region" description="Polar residues" evidence="3">
    <location>
        <begin position="54"/>
        <end position="67"/>
    </location>
</feature>
<feature type="compositionally biased region" description="Acidic residues" evidence="3">
    <location>
        <begin position="300"/>
        <end position="311"/>
    </location>
</feature>
<feature type="region of interest" description="Disordered" evidence="3">
    <location>
        <begin position="911"/>
        <end position="936"/>
    </location>
</feature>
<feature type="coiled-coil region" evidence="2">
    <location>
        <begin position="418"/>
        <end position="590"/>
    </location>
</feature>
<dbReference type="PANTHER" id="PTHR18870:SF9">
    <property type="entry name" value="PROTEIN TAG-278-RELATED"/>
    <property type="match status" value="1"/>
</dbReference>
<proteinExistence type="predicted"/>
<sequence>MSHNKMLAARPVPNSLKPQDATAVDPSLLYDSPSNVRNKSRQSDEVCGDEIERLSTQTSSASRSRFNQEFPLLRGTPGKNGEHSPRSLSADRHALGAASMTNRKPRVAFETNGRRQRFLNIFEEEGSTETSSVEQGERLAPAAAGPNMAADLPPGEARERRACRRGSHDSFQCVPSKQAKMYLTKAKGGQRGLPIYYSESAATIEMPSTSVDRARKRFPDLHSPSQIPAEESSESEEEDNRLHWKGWRKLLAERQRDLERHMTEQQREISKQEERNVGDAQQVTGRRRKAMKGCSVDPNEVADADEHDEDSVGMRARPAFSKQGRSSLPPAGLTQPDTPCPPQMQQFMGALRMPPAMGPPGAVSPNGPASPGFYGAPFVSPPPFYPGWPPPYYAAAMAAAAAARKAGEKAGMTGQEMIHDLKKTLEETREEMRKNEEEAKKLLEEEKEQHKNEKAALEKELTEMREASEQRARELVGAELKQSELEKQIKMLREEFDILTRVHNELKEQFAHEKEGLVTENKNLATKVEDLENDLSFSKDQLLVARESLIAARAKQQTATQAHEQDLKTLQEYRRENETLKEDVKYLKTLNTSLNEKVQRLISGQGVGNEDDRLYGQSEAAGQGEAPRLRQPCPTSSFSPDAAALQHLFSPQVQQRLLKERQKESLGAMGANTGVKDATFPLPATLQGAASMTSVVPAERHGIPEASSLPSQSPREIFPSTENRGAPRAHRLSSVEMRFLSHLHQRGQTNQLDQQDPFRARLVSFAQTALQRRNSQAEESGTKLHANESPRTMMRRESYLRPPSPNKQGARTSGMPTYQGSVPHPTGTRPQLFPSLPFAEKVPTDCASGTDCPRQVIKDPFSFMPLPSSNRVFSTMSTGSESAFPNLPSPRPYICRAGVSSPREVKPVSARLHGKSPGVCPSTPGTTSFPGSGGTSTLNSARTQWLLQRVSRISRLHGLQNIQEKLKDFPPALLAAANAPSMTLGANENVEKNGGKEETSSTCDDRKGKTGISESNDTCIRTQV</sequence>
<feature type="region of interest" description="Disordered" evidence="3">
    <location>
        <begin position="1"/>
        <end position="88"/>
    </location>
</feature>
<feature type="region of interest" description="Disordered" evidence="3">
    <location>
        <begin position="219"/>
        <end position="242"/>
    </location>
</feature>
<dbReference type="VEuPathDB" id="ToxoDB:TGP89_262950"/>
<reference evidence="4 5" key="1">
    <citation type="submission" date="2014-03" db="EMBL/GenBank/DDBJ databases">
        <authorList>
            <person name="Sibley D."/>
            <person name="Venepally P."/>
            <person name="Karamycheva S."/>
            <person name="Hadjithomas M."/>
            <person name="Khan A."/>
            <person name="Brunk B."/>
            <person name="Roos D."/>
            <person name="Caler E."/>
            <person name="Lorenzi H."/>
        </authorList>
    </citation>
    <scope>NUCLEOTIDE SEQUENCE [LARGE SCALE GENOMIC DNA]</scope>
    <source>
        <strain evidence="5">p89</strain>
    </source>
</reference>
<evidence type="ECO:0000256" key="3">
    <source>
        <dbReference type="SAM" id="MobiDB-lite"/>
    </source>
</evidence>
<protein>
    <submittedName>
        <fullName evidence="4">Putative enterophilin-2L</fullName>
    </submittedName>
</protein>
<feature type="compositionally biased region" description="Basic and acidic residues" evidence="3">
    <location>
        <begin position="989"/>
        <end position="1008"/>
    </location>
</feature>
<dbReference type="OrthoDB" id="331021at2759"/>
<feature type="compositionally biased region" description="Polar residues" evidence="3">
    <location>
        <begin position="1012"/>
        <end position="1024"/>
    </location>
</feature>
<feature type="compositionally biased region" description="Polar residues" evidence="3">
    <location>
        <begin position="806"/>
        <end position="820"/>
    </location>
</feature>
<feature type="region of interest" description="Disordered" evidence="3">
    <location>
        <begin position="985"/>
        <end position="1024"/>
    </location>
</feature>
<feature type="compositionally biased region" description="Basic and acidic residues" evidence="3">
    <location>
        <begin position="780"/>
        <end position="799"/>
    </location>
</feature>
<feature type="compositionally biased region" description="Basic and acidic residues" evidence="3">
    <location>
        <begin position="261"/>
        <end position="277"/>
    </location>
</feature>
<feature type="region of interest" description="Disordered" evidence="3">
    <location>
        <begin position="771"/>
        <end position="830"/>
    </location>
</feature>
<evidence type="ECO:0000313" key="5">
    <source>
        <dbReference type="Proteomes" id="UP000028828"/>
    </source>
</evidence>
<accession>A0A086JSE9</accession>
<feature type="region of interest" description="Disordered" evidence="3">
    <location>
        <begin position="261"/>
        <end position="311"/>
    </location>
</feature>
<evidence type="ECO:0000313" key="4">
    <source>
        <dbReference type="EMBL" id="KFG35067.1"/>
    </source>
</evidence>
<dbReference type="AlphaFoldDB" id="A0A086JSE9"/>
<organism evidence="4 5">
    <name type="scientific">Toxoplasma gondii p89</name>
    <dbReference type="NCBI Taxonomy" id="943119"/>
    <lineage>
        <taxon>Eukaryota</taxon>
        <taxon>Sar</taxon>
        <taxon>Alveolata</taxon>
        <taxon>Apicomplexa</taxon>
        <taxon>Conoidasida</taxon>
        <taxon>Coccidia</taxon>
        <taxon>Eucoccidiorida</taxon>
        <taxon>Eimeriorina</taxon>
        <taxon>Sarcocystidae</taxon>
        <taxon>Toxoplasma</taxon>
    </lineage>
</organism>
<evidence type="ECO:0000256" key="1">
    <source>
        <dbReference type="ARBA" id="ARBA00023054"/>
    </source>
</evidence>
<dbReference type="PANTHER" id="PTHR18870">
    <property type="entry name" value="PROTEIN TAG-278-RELATED"/>
    <property type="match status" value="1"/>
</dbReference>
<feature type="compositionally biased region" description="Low complexity" evidence="3">
    <location>
        <begin position="921"/>
        <end position="930"/>
    </location>
</feature>
<gene>
    <name evidence="4" type="ORF">TGP89_262950</name>
</gene>
<dbReference type="EMBL" id="AEYI02001624">
    <property type="protein sequence ID" value="KFG35067.1"/>
    <property type="molecule type" value="Genomic_DNA"/>
</dbReference>
<comment type="caution">
    <text evidence="4">The sequence shown here is derived from an EMBL/GenBank/DDBJ whole genome shotgun (WGS) entry which is preliminary data.</text>
</comment>
<dbReference type="Proteomes" id="UP000028828">
    <property type="component" value="Unassembled WGS sequence"/>
</dbReference>
<keyword evidence="1 2" id="KW-0175">Coiled coil</keyword>
<evidence type="ECO:0000256" key="2">
    <source>
        <dbReference type="SAM" id="Coils"/>
    </source>
</evidence>
<name>A0A086JSE9_TOXGO</name>